<protein>
    <recommendedName>
        <fullName evidence="8">HAMP domain-containing protein</fullName>
    </recommendedName>
</protein>
<evidence type="ECO:0000259" key="8">
    <source>
        <dbReference type="PROSITE" id="PS50885"/>
    </source>
</evidence>
<dbReference type="STRING" id="512399.A8709_13095"/>
<proteinExistence type="predicted"/>
<evidence type="ECO:0000256" key="4">
    <source>
        <dbReference type="ARBA" id="ARBA00022679"/>
    </source>
</evidence>
<dbReference type="InterPro" id="IPR003660">
    <property type="entry name" value="HAMP_dom"/>
</dbReference>
<comment type="subcellular location">
    <subcellularLocation>
        <location evidence="1">Cell membrane</location>
        <topology evidence="1">Multi-pass membrane protein</topology>
    </subcellularLocation>
</comment>
<dbReference type="Pfam" id="PF02518">
    <property type="entry name" value="HATPase_c"/>
    <property type="match status" value="1"/>
</dbReference>
<dbReference type="SMART" id="SM00387">
    <property type="entry name" value="HATPase_c"/>
    <property type="match status" value="1"/>
</dbReference>
<dbReference type="RefSeq" id="WP_065851958.1">
    <property type="nucleotide sequence ID" value="NZ_LYPC01000014.1"/>
</dbReference>
<keyword evidence="6 7" id="KW-0472">Membrane</keyword>
<dbReference type="PANTHER" id="PTHR34220:SF7">
    <property type="entry name" value="SENSOR HISTIDINE KINASE YPDA"/>
    <property type="match status" value="1"/>
</dbReference>
<dbReference type="PROSITE" id="PS50885">
    <property type="entry name" value="HAMP"/>
    <property type="match status" value="1"/>
</dbReference>
<evidence type="ECO:0000313" key="9">
    <source>
        <dbReference type="EMBL" id="OCT15048.1"/>
    </source>
</evidence>
<keyword evidence="7" id="KW-1133">Transmembrane helix</keyword>
<dbReference type="InterPro" id="IPR010559">
    <property type="entry name" value="Sig_transdc_His_kin_internal"/>
</dbReference>
<sequence length="928" mass="106714">MGDEMAFLIQFSKLSPTRKRIIMICVLLSIVVQLVLVFTGLAYLNNMNDIIQEKNKNNVINQFYKNTLTQLGAINDLFQLMQTPDFSSFFRASMNVRDERTVTIKKEELLSKMNALLLSPQMVQRIYFIGSDSNQVSYYKDTTNNQFNEMRDIRMDMLQAIKLSPLFLQDNNRLTKYLPKELQVDQIDKLNIVNKETAAEIDTFKQDIANKLILSNGNINGVLIIIVLNPDFIGNGLPQNQSMGNQFSIVNGKQQEIWTYPSKDGMQTCEGCEQITKKLTPYPYSVVFTRHTSSLEMRNTPLLDMFIIMFIFIIILTLIISIYYSKKLFNPYYALSSKMKEQTRTNELVLKSIAVDWLKKGFHTISLRNNLIILFSFVVILPTISGGVLYSYYYNKTVQNQIDSSLSEIGKYTALTFQNQVNYLQNLINQLSVSEQLQQYLTTRQVLESFTSYTAATPDSISISMFPGLNEVNYFVLFEPTGKSMYSSILSNNLDIFKIDPEMLKNQQRPYWISDYTDIYGQTTMALLKKVQFVHNGLLTESYLLLVPKTSIFDEISPIDSKLIIDDGNMKSIFTFDHLSTERMDHTVTWSNAIPDTEWTLHLQFSNEEIIYKNRQYYYSFLFTILLILILSIIIAYVISSFLIKPIEQLKRTMVLVGEGDISHRVNYQGKNEIGEIIQSYNFMIEQLNQVIQENVNNKVRENKLLALKTEAELRMLQAQINPHFLYNTLEAINMRSLRDGKNEISRIVGALSDLFRYSISEGTGMESLEKELNHVHNYISIQKIRFGEQFTFEVNVPDHLTKYLVVKLILQPIVENCLKHGLSGFEEGGFVGIRITELEGTMCIEVTDNGIGMDKETVVQVNHEIQRSLEDQLDHGEVKGGIGLRNVYQRLQMFYQDDASMDISSSPMKGTKVTMKIPLKTNVNRTS</sequence>
<keyword evidence="7" id="KW-0812">Transmembrane</keyword>
<evidence type="ECO:0000256" key="1">
    <source>
        <dbReference type="ARBA" id="ARBA00004651"/>
    </source>
</evidence>
<dbReference type="CDD" id="cd06225">
    <property type="entry name" value="HAMP"/>
    <property type="match status" value="1"/>
</dbReference>
<keyword evidence="5" id="KW-0418">Kinase</keyword>
<dbReference type="OrthoDB" id="2483506at2"/>
<keyword evidence="10" id="KW-1185">Reference proteome</keyword>
<keyword evidence="3" id="KW-0597">Phosphoprotein</keyword>
<evidence type="ECO:0000256" key="6">
    <source>
        <dbReference type="ARBA" id="ARBA00023136"/>
    </source>
</evidence>
<feature type="transmembrane region" description="Helical" evidence="7">
    <location>
        <begin position="302"/>
        <end position="324"/>
    </location>
</feature>
<reference evidence="10" key="1">
    <citation type="submission" date="2016-05" db="EMBL/GenBank/DDBJ databases">
        <title>Paenibacillus oryzae. sp. nov., isolated from the rice root.</title>
        <authorList>
            <person name="Zhang J."/>
            <person name="Zhang X."/>
        </authorList>
    </citation>
    <scope>NUCLEOTIDE SEQUENCE [LARGE SCALE GENOMIC DNA]</scope>
    <source>
        <strain evidence="10">KCTC13222</strain>
    </source>
</reference>
<feature type="transmembrane region" description="Helical" evidence="7">
    <location>
        <begin position="21"/>
        <end position="44"/>
    </location>
</feature>
<evidence type="ECO:0000256" key="5">
    <source>
        <dbReference type="ARBA" id="ARBA00022777"/>
    </source>
</evidence>
<dbReference type="Gene3D" id="3.30.565.10">
    <property type="entry name" value="Histidine kinase-like ATPase, C-terminal domain"/>
    <property type="match status" value="1"/>
</dbReference>
<accession>A0A1C1A3C3</accession>
<evidence type="ECO:0000256" key="7">
    <source>
        <dbReference type="SAM" id="Phobius"/>
    </source>
</evidence>
<dbReference type="Proteomes" id="UP000093309">
    <property type="component" value="Unassembled WGS sequence"/>
</dbReference>
<dbReference type="PANTHER" id="PTHR34220">
    <property type="entry name" value="SENSOR HISTIDINE KINASE YPDA"/>
    <property type="match status" value="1"/>
</dbReference>
<dbReference type="SUPFAM" id="SSF158472">
    <property type="entry name" value="HAMP domain-like"/>
    <property type="match status" value="1"/>
</dbReference>
<dbReference type="Pfam" id="PF00672">
    <property type="entry name" value="HAMP"/>
    <property type="match status" value="1"/>
</dbReference>
<dbReference type="EMBL" id="LYPC01000014">
    <property type="protein sequence ID" value="OCT15048.1"/>
    <property type="molecule type" value="Genomic_DNA"/>
</dbReference>
<evidence type="ECO:0000256" key="3">
    <source>
        <dbReference type="ARBA" id="ARBA00022553"/>
    </source>
</evidence>
<organism evidence="9 10">
    <name type="scientific">Paenibacillus pectinilyticus</name>
    <dbReference type="NCBI Taxonomy" id="512399"/>
    <lineage>
        <taxon>Bacteria</taxon>
        <taxon>Bacillati</taxon>
        <taxon>Bacillota</taxon>
        <taxon>Bacilli</taxon>
        <taxon>Bacillales</taxon>
        <taxon>Paenibacillaceae</taxon>
        <taxon>Paenibacillus</taxon>
    </lineage>
</organism>
<feature type="domain" description="HAMP" evidence="8">
    <location>
        <begin position="641"/>
        <end position="693"/>
    </location>
</feature>
<dbReference type="SMART" id="SM00304">
    <property type="entry name" value="HAMP"/>
    <property type="match status" value="1"/>
</dbReference>
<dbReference type="SUPFAM" id="SSF55874">
    <property type="entry name" value="ATPase domain of HSP90 chaperone/DNA topoisomerase II/histidine kinase"/>
    <property type="match status" value="1"/>
</dbReference>
<evidence type="ECO:0000256" key="2">
    <source>
        <dbReference type="ARBA" id="ARBA00022475"/>
    </source>
</evidence>
<feature type="transmembrane region" description="Helical" evidence="7">
    <location>
        <begin position="617"/>
        <end position="644"/>
    </location>
</feature>
<dbReference type="Pfam" id="PF06580">
    <property type="entry name" value="His_kinase"/>
    <property type="match status" value="1"/>
</dbReference>
<evidence type="ECO:0000313" key="10">
    <source>
        <dbReference type="Proteomes" id="UP000093309"/>
    </source>
</evidence>
<dbReference type="AlphaFoldDB" id="A0A1C1A3C3"/>
<dbReference type="GO" id="GO:0000155">
    <property type="term" value="F:phosphorelay sensor kinase activity"/>
    <property type="evidence" value="ECO:0007669"/>
    <property type="project" value="InterPro"/>
</dbReference>
<gene>
    <name evidence="9" type="ORF">A8709_13095</name>
</gene>
<dbReference type="GO" id="GO:0005886">
    <property type="term" value="C:plasma membrane"/>
    <property type="evidence" value="ECO:0007669"/>
    <property type="project" value="UniProtKB-SubCell"/>
</dbReference>
<dbReference type="InterPro" id="IPR036890">
    <property type="entry name" value="HATPase_C_sf"/>
</dbReference>
<name>A0A1C1A3C3_9BACL</name>
<keyword evidence="2" id="KW-1003">Cell membrane</keyword>
<dbReference type="InterPro" id="IPR050640">
    <property type="entry name" value="Bact_2-comp_sensor_kinase"/>
</dbReference>
<dbReference type="InterPro" id="IPR003594">
    <property type="entry name" value="HATPase_dom"/>
</dbReference>
<comment type="caution">
    <text evidence="9">The sequence shown here is derived from an EMBL/GenBank/DDBJ whole genome shotgun (WGS) entry which is preliminary data.</text>
</comment>
<keyword evidence="4" id="KW-0808">Transferase</keyword>
<feature type="transmembrane region" description="Helical" evidence="7">
    <location>
        <begin position="371"/>
        <end position="393"/>
    </location>
</feature>
<dbReference type="Gene3D" id="6.10.340.10">
    <property type="match status" value="1"/>
</dbReference>